<dbReference type="PROSITE" id="PS51975">
    <property type="entry name" value="RNASE_H_2"/>
    <property type="match status" value="1"/>
</dbReference>
<dbReference type="EC" id="3.1.26.4" evidence="6 14"/>
<comment type="function">
    <text evidence="3 14 16">Endonuclease that specifically degrades the RNA of RNA-DNA hybrids.</text>
</comment>
<proteinExistence type="inferred from homology"/>
<comment type="cofactor">
    <cofactor evidence="2">
        <name>Mg(2+)</name>
        <dbReference type="ChEBI" id="CHEBI:18420"/>
    </cofactor>
</comment>
<dbReference type="NCBIfam" id="NF000595">
    <property type="entry name" value="PRK00015.1-3"/>
    <property type="match status" value="1"/>
</dbReference>
<evidence type="ECO:0000256" key="8">
    <source>
        <dbReference type="ARBA" id="ARBA00022490"/>
    </source>
</evidence>
<dbReference type="Gene3D" id="3.30.420.10">
    <property type="entry name" value="Ribonuclease H-like superfamily/Ribonuclease H"/>
    <property type="match status" value="1"/>
</dbReference>
<evidence type="ECO:0000256" key="12">
    <source>
        <dbReference type="ARBA" id="ARBA00022801"/>
    </source>
</evidence>
<reference evidence="18 19" key="1">
    <citation type="submission" date="2019-07" db="EMBL/GenBank/DDBJ databases">
        <title>Whole genome shotgun sequence of Staphylococcus piscifermentans NBRC 109625.</title>
        <authorList>
            <person name="Hosoyama A."/>
            <person name="Uohara A."/>
            <person name="Ohji S."/>
            <person name="Ichikawa N."/>
        </authorList>
    </citation>
    <scope>NUCLEOTIDE SEQUENCE [LARGE SCALE GENOMIC DNA]</scope>
    <source>
        <strain evidence="18 19">NBRC 109625</strain>
    </source>
</reference>
<dbReference type="GO" id="GO:0006298">
    <property type="term" value="P:mismatch repair"/>
    <property type="evidence" value="ECO:0007669"/>
    <property type="project" value="TreeGrafter"/>
</dbReference>
<name>A0A239U8Y0_9STAP</name>
<dbReference type="OrthoDB" id="9803420at2"/>
<dbReference type="RefSeq" id="WP_095105661.1">
    <property type="nucleotide sequence ID" value="NZ_BKAR01000008.1"/>
</dbReference>
<dbReference type="NCBIfam" id="NF000594">
    <property type="entry name" value="PRK00015.1-1"/>
    <property type="match status" value="1"/>
</dbReference>
<evidence type="ECO:0000256" key="15">
    <source>
        <dbReference type="PROSITE-ProRule" id="PRU01319"/>
    </source>
</evidence>
<evidence type="ECO:0000256" key="5">
    <source>
        <dbReference type="ARBA" id="ARBA00007383"/>
    </source>
</evidence>
<keyword evidence="8 14" id="KW-0963">Cytoplasm</keyword>
<keyword evidence="11 14" id="KW-0255">Endonuclease</keyword>
<evidence type="ECO:0000259" key="17">
    <source>
        <dbReference type="PROSITE" id="PS51975"/>
    </source>
</evidence>
<dbReference type="PANTHER" id="PTHR10954">
    <property type="entry name" value="RIBONUCLEASE H2 SUBUNIT A"/>
    <property type="match status" value="1"/>
</dbReference>
<dbReference type="GO" id="GO:0004523">
    <property type="term" value="F:RNA-DNA hybrid ribonuclease activity"/>
    <property type="evidence" value="ECO:0007669"/>
    <property type="project" value="UniProtKB-UniRule"/>
</dbReference>
<accession>A0A239U8Y0</accession>
<dbReference type="GO" id="GO:0043137">
    <property type="term" value="P:DNA replication, removal of RNA primer"/>
    <property type="evidence" value="ECO:0007669"/>
    <property type="project" value="TreeGrafter"/>
</dbReference>
<feature type="binding site" evidence="14 15">
    <location>
        <position position="79"/>
    </location>
    <ligand>
        <name>a divalent metal cation</name>
        <dbReference type="ChEBI" id="CHEBI:60240"/>
    </ligand>
</feature>
<evidence type="ECO:0000313" key="19">
    <source>
        <dbReference type="Proteomes" id="UP000321736"/>
    </source>
</evidence>
<comment type="subcellular location">
    <subcellularLocation>
        <location evidence="4 14">Cytoplasm</location>
    </subcellularLocation>
</comment>
<dbReference type="Proteomes" id="UP000321736">
    <property type="component" value="Unassembled WGS sequence"/>
</dbReference>
<evidence type="ECO:0000256" key="6">
    <source>
        <dbReference type="ARBA" id="ARBA00012180"/>
    </source>
</evidence>
<dbReference type="AlphaFoldDB" id="A0A239U8Y0"/>
<feature type="binding site" evidence="14 15">
    <location>
        <position position="78"/>
    </location>
    <ligand>
        <name>a divalent metal cation</name>
        <dbReference type="ChEBI" id="CHEBI:60240"/>
    </ligand>
</feature>
<comment type="similarity">
    <text evidence="5 14 16">Belongs to the RNase HII family.</text>
</comment>
<dbReference type="CDD" id="cd07182">
    <property type="entry name" value="RNase_HII_bacteria_HII_like"/>
    <property type="match status" value="1"/>
</dbReference>
<comment type="catalytic activity">
    <reaction evidence="1 14 15 16">
        <text>Endonucleolytic cleavage to 5'-phosphomonoester.</text>
        <dbReference type="EC" id="3.1.26.4"/>
    </reaction>
</comment>
<feature type="binding site" evidence="14 15">
    <location>
        <position position="170"/>
    </location>
    <ligand>
        <name>a divalent metal cation</name>
        <dbReference type="ChEBI" id="CHEBI:60240"/>
    </ligand>
</feature>
<gene>
    <name evidence="14 18" type="primary">rnhB</name>
    <name evidence="18" type="ORF">SPI02_08340</name>
</gene>
<evidence type="ECO:0000313" key="18">
    <source>
        <dbReference type="EMBL" id="GEP84249.1"/>
    </source>
</evidence>
<evidence type="ECO:0000256" key="3">
    <source>
        <dbReference type="ARBA" id="ARBA00004065"/>
    </source>
</evidence>
<keyword evidence="19" id="KW-1185">Reference proteome</keyword>
<dbReference type="HAMAP" id="MF_00052_B">
    <property type="entry name" value="RNase_HII_B"/>
    <property type="match status" value="1"/>
</dbReference>
<dbReference type="InterPro" id="IPR036397">
    <property type="entry name" value="RNaseH_sf"/>
</dbReference>
<dbReference type="Pfam" id="PF01351">
    <property type="entry name" value="RNase_HII"/>
    <property type="match status" value="1"/>
</dbReference>
<evidence type="ECO:0000256" key="14">
    <source>
        <dbReference type="HAMAP-Rule" id="MF_00052"/>
    </source>
</evidence>
<dbReference type="GO" id="GO:0005737">
    <property type="term" value="C:cytoplasm"/>
    <property type="evidence" value="ECO:0007669"/>
    <property type="project" value="UniProtKB-SubCell"/>
</dbReference>
<evidence type="ECO:0000256" key="4">
    <source>
        <dbReference type="ARBA" id="ARBA00004496"/>
    </source>
</evidence>
<evidence type="ECO:0000256" key="9">
    <source>
        <dbReference type="ARBA" id="ARBA00022722"/>
    </source>
</evidence>
<evidence type="ECO:0000256" key="1">
    <source>
        <dbReference type="ARBA" id="ARBA00000077"/>
    </source>
</evidence>
<sequence>MSYSIKEVKELLNDIQDLQTLEASEWNQDERKGVQQAISRRKKQLEKEAAMIAHYKEMTQYEAAILQEQSDAVICGIDEVGRGPLAGPVVACAVILNADHAYYGLDDSKKVSAAKRQTLAEALIEGTAAYAYGKASPEEIDDLNIYQATQVAMMRAIENLAIPPTHLLIDAMELPLDITQSSIIKGDAKSVSIAAASILAKEHRDAYMHQLAEQYPGYDFEHNVGYGTKAHLEGIQQFGVIPEHRKSFEPIKSIVQQKKDNF</sequence>
<dbReference type="GO" id="GO:0030145">
    <property type="term" value="F:manganese ion binding"/>
    <property type="evidence" value="ECO:0007669"/>
    <property type="project" value="UniProtKB-UniRule"/>
</dbReference>
<dbReference type="PANTHER" id="PTHR10954:SF18">
    <property type="entry name" value="RIBONUCLEASE HII"/>
    <property type="match status" value="1"/>
</dbReference>
<evidence type="ECO:0000256" key="2">
    <source>
        <dbReference type="ARBA" id="ARBA00001946"/>
    </source>
</evidence>
<keyword evidence="13 14" id="KW-0464">Manganese</keyword>
<dbReference type="FunFam" id="3.30.420.10:FF:000006">
    <property type="entry name" value="Ribonuclease HII"/>
    <property type="match status" value="1"/>
</dbReference>
<dbReference type="GO" id="GO:0032299">
    <property type="term" value="C:ribonuclease H2 complex"/>
    <property type="evidence" value="ECO:0007669"/>
    <property type="project" value="TreeGrafter"/>
</dbReference>
<evidence type="ECO:0000256" key="7">
    <source>
        <dbReference type="ARBA" id="ARBA00019179"/>
    </source>
</evidence>
<keyword evidence="10 14" id="KW-0479">Metal-binding</keyword>
<protein>
    <recommendedName>
        <fullName evidence="7 14">Ribonuclease HII</fullName>
        <shortName evidence="14">RNase HII</shortName>
        <ecNumber evidence="6 14">3.1.26.4</ecNumber>
    </recommendedName>
</protein>
<evidence type="ECO:0000256" key="10">
    <source>
        <dbReference type="ARBA" id="ARBA00022723"/>
    </source>
</evidence>
<dbReference type="InterPro" id="IPR001352">
    <property type="entry name" value="RNase_HII/HIII"/>
</dbReference>
<dbReference type="GO" id="GO:0003723">
    <property type="term" value="F:RNA binding"/>
    <property type="evidence" value="ECO:0007669"/>
    <property type="project" value="UniProtKB-UniRule"/>
</dbReference>
<comment type="caution">
    <text evidence="18">The sequence shown here is derived from an EMBL/GenBank/DDBJ whole genome shotgun (WGS) entry which is preliminary data.</text>
</comment>
<evidence type="ECO:0000256" key="16">
    <source>
        <dbReference type="RuleBase" id="RU003515"/>
    </source>
</evidence>
<dbReference type="InterPro" id="IPR022898">
    <property type="entry name" value="RNase_HII"/>
</dbReference>
<comment type="cofactor">
    <cofactor evidence="14 15">
        <name>Mn(2+)</name>
        <dbReference type="ChEBI" id="CHEBI:29035"/>
    </cofactor>
    <cofactor evidence="14 15">
        <name>Mg(2+)</name>
        <dbReference type="ChEBI" id="CHEBI:18420"/>
    </cofactor>
    <text evidence="14 15">Manganese or magnesium. Binds 1 divalent metal ion per monomer in the absence of substrate. May bind a second metal ion after substrate binding.</text>
</comment>
<evidence type="ECO:0000256" key="11">
    <source>
        <dbReference type="ARBA" id="ARBA00022759"/>
    </source>
</evidence>
<keyword evidence="9 14" id="KW-0540">Nuclease</keyword>
<evidence type="ECO:0000256" key="13">
    <source>
        <dbReference type="ARBA" id="ARBA00023211"/>
    </source>
</evidence>
<organism evidence="18 19">
    <name type="scientific">Staphylococcus piscifermentans</name>
    <dbReference type="NCBI Taxonomy" id="70258"/>
    <lineage>
        <taxon>Bacteria</taxon>
        <taxon>Bacillati</taxon>
        <taxon>Bacillota</taxon>
        <taxon>Bacilli</taxon>
        <taxon>Bacillales</taxon>
        <taxon>Staphylococcaceae</taxon>
        <taxon>Staphylococcus</taxon>
    </lineage>
</organism>
<dbReference type="InterPro" id="IPR012337">
    <property type="entry name" value="RNaseH-like_sf"/>
</dbReference>
<dbReference type="SUPFAM" id="SSF53098">
    <property type="entry name" value="Ribonuclease H-like"/>
    <property type="match status" value="1"/>
</dbReference>
<dbReference type="EMBL" id="BKAR01000008">
    <property type="protein sequence ID" value="GEP84249.1"/>
    <property type="molecule type" value="Genomic_DNA"/>
</dbReference>
<keyword evidence="12 14" id="KW-0378">Hydrolase</keyword>
<dbReference type="InterPro" id="IPR024567">
    <property type="entry name" value="RNase_HII/HIII_dom"/>
</dbReference>
<feature type="domain" description="RNase H type-2" evidence="17">
    <location>
        <begin position="72"/>
        <end position="260"/>
    </location>
</feature>